<accession>A0A5C6CUB4</accession>
<comment type="caution">
    <text evidence="7">The sequence shown here is derived from an EMBL/GenBank/DDBJ whole genome shotgun (WGS) entry which is preliminary data.</text>
</comment>
<dbReference type="InterPro" id="IPR050256">
    <property type="entry name" value="Glycosyltransferase_2"/>
</dbReference>
<dbReference type="Pfam" id="PF00535">
    <property type="entry name" value="Glycos_transf_2"/>
    <property type="match status" value="1"/>
</dbReference>
<evidence type="ECO:0000256" key="4">
    <source>
        <dbReference type="ARBA" id="ARBA00022679"/>
    </source>
</evidence>
<name>A0A5C6CUB4_9BACT</name>
<dbReference type="InterPro" id="IPR001173">
    <property type="entry name" value="Glyco_trans_2-like"/>
</dbReference>
<keyword evidence="3" id="KW-0328">Glycosyltransferase</keyword>
<reference evidence="7 8" key="1">
    <citation type="submission" date="2019-02" db="EMBL/GenBank/DDBJ databases">
        <title>Deep-cultivation of Planctomycetes and their phenomic and genomic characterization uncovers novel biology.</title>
        <authorList>
            <person name="Wiegand S."/>
            <person name="Jogler M."/>
            <person name="Boedeker C."/>
            <person name="Pinto D."/>
            <person name="Vollmers J."/>
            <person name="Rivas-Marin E."/>
            <person name="Kohn T."/>
            <person name="Peeters S.H."/>
            <person name="Heuer A."/>
            <person name="Rast P."/>
            <person name="Oberbeckmann S."/>
            <person name="Bunk B."/>
            <person name="Jeske O."/>
            <person name="Meyerdierks A."/>
            <person name="Storesund J.E."/>
            <person name="Kallscheuer N."/>
            <person name="Luecker S."/>
            <person name="Lage O.M."/>
            <person name="Pohl T."/>
            <person name="Merkel B.J."/>
            <person name="Hornburger P."/>
            <person name="Mueller R.-W."/>
            <person name="Bruemmer F."/>
            <person name="Labrenz M."/>
            <person name="Spormann A.M."/>
            <person name="Op Den Camp H."/>
            <person name="Overmann J."/>
            <person name="Amann R."/>
            <person name="Jetten M.S.M."/>
            <person name="Mascher T."/>
            <person name="Medema M.H."/>
            <person name="Devos D.P."/>
            <person name="Kaster A.-K."/>
            <person name="Ovreas L."/>
            <person name="Rohde M."/>
            <person name="Galperin M.Y."/>
            <person name="Jogler C."/>
        </authorList>
    </citation>
    <scope>NUCLEOTIDE SEQUENCE [LARGE SCALE GENOMIC DNA]</scope>
    <source>
        <strain evidence="7 8">Pla144</strain>
    </source>
</reference>
<comment type="similarity">
    <text evidence="2">Belongs to the glycosyltransferase 2 family.</text>
</comment>
<evidence type="ECO:0000259" key="6">
    <source>
        <dbReference type="Pfam" id="PF00535"/>
    </source>
</evidence>
<evidence type="ECO:0000256" key="2">
    <source>
        <dbReference type="ARBA" id="ARBA00006739"/>
    </source>
</evidence>
<evidence type="ECO:0000313" key="8">
    <source>
        <dbReference type="Proteomes" id="UP000318437"/>
    </source>
</evidence>
<dbReference type="Proteomes" id="UP000318437">
    <property type="component" value="Unassembled WGS sequence"/>
</dbReference>
<evidence type="ECO:0000256" key="3">
    <source>
        <dbReference type="ARBA" id="ARBA00022676"/>
    </source>
</evidence>
<dbReference type="EMBL" id="SJPS01000002">
    <property type="protein sequence ID" value="TWU28553.1"/>
    <property type="molecule type" value="Genomic_DNA"/>
</dbReference>
<proteinExistence type="inferred from homology"/>
<protein>
    <submittedName>
        <fullName evidence="7">Putative glycosyl transferase</fullName>
    </submittedName>
</protein>
<organism evidence="7 8">
    <name type="scientific">Bythopirellula polymerisocia</name>
    <dbReference type="NCBI Taxonomy" id="2528003"/>
    <lineage>
        <taxon>Bacteria</taxon>
        <taxon>Pseudomonadati</taxon>
        <taxon>Planctomycetota</taxon>
        <taxon>Planctomycetia</taxon>
        <taxon>Pirellulales</taxon>
        <taxon>Lacipirellulaceae</taxon>
        <taxon>Bythopirellula</taxon>
    </lineage>
</organism>
<dbReference type="InterPro" id="IPR029044">
    <property type="entry name" value="Nucleotide-diphossugar_trans"/>
</dbReference>
<dbReference type="PANTHER" id="PTHR48090">
    <property type="entry name" value="UNDECAPRENYL-PHOSPHATE 4-DEOXY-4-FORMAMIDO-L-ARABINOSE TRANSFERASE-RELATED"/>
    <property type="match status" value="1"/>
</dbReference>
<sequence length="210" mass="23215">MLKEQLTVVLPMHNCERVIRSSVHKILEFSVHAKLSLDLVIVDDGSTDDTFETACELACRFPQVKVLRQPFRSGLAAVLDLVRNRLSLEMVVLHDGVSPISSLELRNLLLDEQGNPRLVNASEAQTQSGLDSHGSRRFSAVRALQNTMERAHRQVVGFSWLHLEKPLVPRRRHQTTDQVRPTPCAGATGLPLADCLAGIPSGFSSLPMLP</sequence>
<dbReference type="RefSeq" id="WP_146450138.1">
    <property type="nucleotide sequence ID" value="NZ_SJPS01000002.1"/>
</dbReference>
<dbReference type="SUPFAM" id="SSF53448">
    <property type="entry name" value="Nucleotide-diphospho-sugar transferases"/>
    <property type="match status" value="1"/>
</dbReference>
<keyword evidence="8" id="KW-1185">Reference proteome</keyword>
<keyword evidence="4 7" id="KW-0808">Transferase</keyword>
<dbReference type="GO" id="GO:0016757">
    <property type="term" value="F:glycosyltransferase activity"/>
    <property type="evidence" value="ECO:0007669"/>
    <property type="project" value="UniProtKB-KW"/>
</dbReference>
<dbReference type="PANTHER" id="PTHR48090:SF10">
    <property type="entry name" value="GLUCOSYL-3-PHOSPHOGLYCERATE SYNTHASE"/>
    <property type="match status" value="1"/>
</dbReference>
<dbReference type="OrthoDB" id="267472at2"/>
<dbReference type="Gene3D" id="3.90.550.10">
    <property type="entry name" value="Spore Coat Polysaccharide Biosynthesis Protein SpsA, Chain A"/>
    <property type="match status" value="1"/>
</dbReference>
<evidence type="ECO:0000256" key="1">
    <source>
        <dbReference type="ARBA" id="ARBA00001946"/>
    </source>
</evidence>
<comment type="cofactor">
    <cofactor evidence="1">
        <name>Mg(2+)</name>
        <dbReference type="ChEBI" id="CHEBI:18420"/>
    </cofactor>
</comment>
<dbReference type="AlphaFoldDB" id="A0A5C6CUB4"/>
<evidence type="ECO:0000313" key="7">
    <source>
        <dbReference type="EMBL" id="TWU28553.1"/>
    </source>
</evidence>
<keyword evidence="5" id="KW-0460">Magnesium</keyword>
<gene>
    <name evidence="7" type="ORF">Pla144_18440</name>
</gene>
<feature type="domain" description="Glycosyltransferase 2-like" evidence="6">
    <location>
        <begin position="7"/>
        <end position="79"/>
    </location>
</feature>
<evidence type="ECO:0000256" key="5">
    <source>
        <dbReference type="ARBA" id="ARBA00022842"/>
    </source>
</evidence>